<dbReference type="Proteomes" id="UP000075799">
    <property type="component" value="Unassembled WGS sequence"/>
</dbReference>
<keyword evidence="5 6" id="KW-0482">Metalloprotease</keyword>
<dbReference type="AlphaFoldDB" id="A0A162GRH5"/>
<name>A0A162GRH5_BDEBC</name>
<keyword evidence="1 6" id="KW-0645">Protease</keyword>
<keyword evidence="4 6" id="KW-0862">Zinc</keyword>
<dbReference type="EMBL" id="LUKD01000001">
    <property type="protein sequence ID" value="KYG68780.1"/>
    <property type="molecule type" value="Genomic_DNA"/>
</dbReference>
<feature type="signal peptide" evidence="7">
    <location>
        <begin position="1"/>
        <end position="19"/>
    </location>
</feature>
<evidence type="ECO:0000256" key="7">
    <source>
        <dbReference type="SAM" id="SignalP"/>
    </source>
</evidence>
<reference evidence="9 10" key="1">
    <citation type="submission" date="2016-03" db="EMBL/GenBank/DDBJ databases">
        <authorList>
            <person name="Ploux O."/>
        </authorList>
    </citation>
    <scope>NUCLEOTIDE SEQUENCE [LARGE SCALE GENOMIC DNA]</scope>
    <source>
        <strain evidence="9 10">EC13</strain>
    </source>
</reference>
<dbReference type="GO" id="GO:0004222">
    <property type="term" value="F:metalloendopeptidase activity"/>
    <property type="evidence" value="ECO:0007669"/>
    <property type="project" value="InterPro"/>
</dbReference>
<keyword evidence="3 6" id="KW-0378">Hydrolase</keyword>
<gene>
    <name evidence="9" type="ORF">AZI87_06000</name>
</gene>
<feature type="domain" description="Peptidase M48" evidence="8">
    <location>
        <begin position="65"/>
        <end position="249"/>
    </location>
</feature>
<keyword evidence="7" id="KW-0732">Signal</keyword>
<dbReference type="CDD" id="cd07331">
    <property type="entry name" value="M48C_Oma1_like"/>
    <property type="match status" value="1"/>
</dbReference>
<dbReference type="Gene3D" id="3.30.2010.10">
    <property type="entry name" value="Metalloproteases ('zincins'), catalytic domain"/>
    <property type="match status" value="1"/>
</dbReference>
<dbReference type="Pfam" id="PF01435">
    <property type="entry name" value="Peptidase_M48"/>
    <property type="match status" value="1"/>
</dbReference>
<feature type="chain" id="PRO_5007835327" evidence="7">
    <location>
        <begin position="20"/>
        <end position="264"/>
    </location>
</feature>
<dbReference type="GO" id="GO:0016020">
    <property type="term" value="C:membrane"/>
    <property type="evidence" value="ECO:0007669"/>
    <property type="project" value="TreeGrafter"/>
</dbReference>
<evidence type="ECO:0000256" key="5">
    <source>
        <dbReference type="ARBA" id="ARBA00023049"/>
    </source>
</evidence>
<evidence type="ECO:0000256" key="6">
    <source>
        <dbReference type="RuleBase" id="RU003983"/>
    </source>
</evidence>
<dbReference type="OrthoDB" id="108155at2"/>
<evidence type="ECO:0000313" key="9">
    <source>
        <dbReference type="EMBL" id="KYG68780.1"/>
    </source>
</evidence>
<sequence length="264" mass="29150">MRILAILPFMFFIASCATSTNEGEIGVSRKQLLLPVGQINDMAAQTYNQMKADAQKKGALDKNPKQVERVQAIAKKLIPQTSVYRSDALKWDWEVHVITSDELNAFCMPGGKIMFYSAIIDKLQLTDAEIAAIMGHEIAHALREHSRERMSQELIKSGLAQVVLATGKVDPAYIGYADQAVTLGILLPYGRGQETEADDMGLELMARAGYNPQEAVNLWKKMAAQGGGKPPEILSTHPADETRIKKITALLPKVMPLYEQVKKK</sequence>
<proteinExistence type="inferred from homology"/>
<dbReference type="GO" id="GO:0051603">
    <property type="term" value="P:proteolysis involved in protein catabolic process"/>
    <property type="evidence" value="ECO:0007669"/>
    <property type="project" value="TreeGrafter"/>
</dbReference>
<dbReference type="RefSeq" id="WP_063205474.1">
    <property type="nucleotide sequence ID" value="NZ_LUKD01000001.1"/>
</dbReference>
<dbReference type="InterPro" id="IPR051156">
    <property type="entry name" value="Mito/Outer_Membr_Metalloprot"/>
</dbReference>
<comment type="cofactor">
    <cofactor evidence="6">
        <name>Zn(2+)</name>
        <dbReference type="ChEBI" id="CHEBI:29105"/>
    </cofactor>
    <text evidence="6">Binds 1 zinc ion per subunit.</text>
</comment>
<evidence type="ECO:0000313" key="10">
    <source>
        <dbReference type="Proteomes" id="UP000075799"/>
    </source>
</evidence>
<dbReference type="PANTHER" id="PTHR22726">
    <property type="entry name" value="METALLOENDOPEPTIDASE OMA1"/>
    <property type="match status" value="1"/>
</dbReference>
<comment type="similarity">
    <text evidence="6">Belongs to the peptidase M48 family.</text>
</comment>
<dbReference type="PROSITE" id="PS51257">
    <property type="entry name" value="PROKAR_LIPOPROTEIN"/>
    <property type="match status" value="1"/>
</dbReference>
<evidence type="ECO:0000259" key="8">
    <source>
        <dbReference type="Pfam" id="PF01435"/>
    </source>
</evidence>
<organism evidence="9 10">
    <name type="scientific">Bdellovibrio bacteriovorus</name>
    <dbReference type="NCBI Taxonomy" id="959"/>
    <lineage>
        <taxon>Bacteria</taxon>
        <taxon>Pseudomonadati</taxon>
        <taxon>Bdellovibrionota</taxon>
        <taxon>Bdellovibrionia</taxon>
        <taxon>Bdellovibrionales</taxon>
        <taxon>Pseudobdellovibrionaceae</taxon>
        <taxon>Bdellovibrio</taxon>
    </lineage>
</organism>
<dbReference type="InterPro" id="IPR001915">
    <property type="entry name" value="Peptidase_M48"/>
</dbReference>
<protein>
    <submittedName>
        <fullName evidence="9">Peptidase M48</fullName>
    </submittedName>
</protein>
<dbReference type="PANTHER" id="PTHR22726:SF1">
    <property type="entry name" value="METALLOENDOPEPTIDASE OMA1, MITOCHONDRIAL"/>
    <property type="match status" value="1"/>
</dbReference>
<comment type="caution">
    <text evidence="9">The sequence shown here is derived from an EMBL/GenBank/DDBJ whole genome shotgun (WGS) entry which is preliminary data.</text>
</comment>
<dbReference type="GO" id="GO:0046872">
    <property type="term" value="F:metal ion binding"/>
    <property type="evidence" value="ECO:0007669"/>
    <property type="project" value="UniProtKB-KW"/>
</dbReference>
<evidence type="ECO:0000256" key="2">
    <source>
        <dbReference type="ARBA" id="ARBA00022723"/>
    </source>
</evidence>
<evidence type="ECO:0000256" key="3">
    <source>
        <dbReference type="ARBA" id="ARBA00022801"/>
    </source>
</evidence>
<keyword evidence="2" id="KW-0479">Metal-binding</keyword>
<accession>A0A162GRH5</accession>
<evidence type="ECO:0000256" key="1">
    <source>
        <dbReference type="ARBA" id="ARBA00022670"/>
    </source>
</evidence>
<evidence type="ECO:0000256" key="4">
    <source>
        <dbReference type="ARBA" id="ARBA00022833"/>
    </source>
</evidence>